<organism evidence="11 12">
    <name type="scientific">Maylandia zebra</name>
    <name type="common">zebra mbuna</name>
    <dbReference type="NCBI Taxonomy" id="106582"/>
    <lineage>
        <taxon>Eukaryota</taxon>
        <taxon>Metazoa</taxon>
        <taxon>Chordata</taxon>
        <taxon>Craniata</taxon>
        <taxon>Vertebrata</taxon>
        <taxon>Euteleostomi</taxon>
        <taxon>Actinopterygii</taxon>
        <taxon>Neopterygii</taxon>
        <taxon>Teleostei</taxon>
        <taxon>Neoteleostei</taxon>
        <taxon>Acanthomorphata</taxon>
        <taxon>Ovalentaria</taxon>
        <taxon>Cichlomorphae</taxon>
        <taxon>Cichliformes</taxon>
        <taxon>Cichlidae</taxon>
        <taxon>African cichlids</taxon>
        <taxon>Pseudocrenilabrinae</taxon>
        <taxon>Haplochromini</taxon>
        <taxon>Maylandia</taxon>
        <taxon>Maylandia zebra complex</taxon>
    </lineage>
</organism>
<proteinExistence type="inferred from homology"/>
<comment type="similarity">
    <text evidence="2">Belongs to the IL-6 superfamily.</text>
</comment>
<evidence type="ECO:0000256" key="6">
    <source>
        <dbReference type="ARBA" id="ARBA00022525"/>
    </source>
</evidence>
<comment type="subcellular location">
    <subcellularLocation>
        <location evidence="1">Secreted</location>
    </subcellularLocation>
</comment>
<keyword evidence="7" id="KW-0339">Growth factor</keyword>
<comment type="function">
    <text evidence="9">Cytokine with a wide variety of biological functions in immunity, tissue regeneration, and metabolism. Binds to IL6R, then the complex associates to the signaling subunit IL6ST/gp130 to trigger the intracellular IL6-signaling pathway. The interaction with the membrane-bound IL6R and IL6ST stimulates 'classic signaling', whereas the binding of IL6 and soluble IL6R to IL6ST stimulates 'trans-signaling'. Alternatively, 'cluster signaling' occurs when membrane-bound IL6:IL6R complexes on transmitter cells activate IL6ST receptors on neighboring receiver cells.</text>
</comment>
<dbReference type="GO" id="GO:0008083">
    <property type="term" value="F:growth factor activity"/>
    <property type="evidence" value="ECO:0007669"/>
    <property type="project" value="UniProtKB-KW"/>
</dbReference>
<dbReference type="GO" id="GO:0030154">
    <property type="term" value="P:cell differentiation"/>
    <property type="evidence" value="ECO:0007669"/>
    <property type="project" value="InterPro"/>
</dbReference>
<dbReference type="GO" id="GO:0005125">
    <property type="term" value="F:cytokine activity"/>
    <property type="evidence" value="ECO:0007669"/>
    <property type="project" value="UniProtKB-KW"/>
</dbReference>
<evidence type="ECO:0000256" key="7">
    <source>
        <dbReference type="ARBA" id="ARBA00023030"/>
    </source>
</evidence>
<dbReference type="InterPro" id="IPR030474">
    <property type="entry name" value="IL-6/GCSF/MGF"/>
</dbReference>
<keyword evidence="10" id="KW-0732">Signal</keyword>
<dbReference type="AlphaFoldDB" id="A0A3P9BH47"/>
<keyword evidence="5" id="KW-0202">Cytokine</keyword>
<dbReference type="PANTHER" id="PTHR48494">
    <property type="entry name" value="INTERLEUKIN-6"/>
    <property type="match status" value="1"/>
</dbReference>
<dbReference type="InterPro" id="IPR009079">
    <property type="entry name" value="4_helix_cytokine-like_core"/>
</dbReference>
<evidence type="ECO:0000313" key="12">
    <source>
        <dbReference type="Proteomes" id="UP000265160"/>
    </source>
</evidence>
<keyword evidence="4" id="KW-0011">Acute phase</keyword>
<reference evidence="11" key="3">
    <citation type="submission" date="2025-09" db="UniProtKB">
        <authorList>
            <consortium name="Ensembl"/>
        </authorList>
    </citation>
    <scope>IDENTIFICATION</scope>
</reference>
<sequence length="228" mass="25430">NKPKHNKLRMLDVHVFSAVMLAALLLCASGAPIEDGSVAGDFSGEETEEAQMSTVKPFNIWRSLFDSAQEYEKAFEHHFQTLENRDQALDSHTPASIPKHCNITKFRKETCLQTLAKGLLIYSVLLKHVEKEYRGSLNFSDAPSNIGTLIDLAGMVKGKMKNSNQVTPLTSSEEEQLLKEVNSPDPYHSKLNAYSILRALKAFLSEGKRAVCRMEKQLNQSADTSIMT</sequence>
<dbReference type="GO" id="GO:0006955">
    <property type="term" value="P:immune response"/>
    <property type="evidence" value="ECO:0007669"/>
    <property type="project" value="InterPro"/>
</dbReference>
<dbReference type="Pfam" id="PF00489">
    <property type="entry name" value="IL6"/>
    <property type="match status" value="1"/>
</dbReference>
<dbReference type="SUPFAM" id="SSF47266">
    <property type="entry name" value="4-helical cytokines"/>
    <property type="match status" value="1"/>
</dbReference>
<reference evidence="11 12" key="1">
    <citation type="journal article" date="2014" name="Nature">
        <title>The genomic substrate for adaptive radiation in African cichlid fish.</title>
        <authorList>
            <person name="Brawand D."/>
            <person name="Wagner C.E."/>
            <person name="Li Y.I."/>
            <person name="Malinsky M."/>
            <person name="Keller I."/>
            <person name="Fan S."/>
            <person name="Simakov O."/>
            <person name="Ng A.Y."/>
            <person name="Lim Z.W."/>
            <person name="Bezault E."/>
            <person name="Turner-Maier J."/>
            <person name="Johnson J."/>
            <person name="Alcazar R."/>
            <person name="Noh H.J."/>
            <person name="Russell P."/>
            <person name="Aken B."/>
            <person name="Alfoldi J."/>
            <person name="Amemiya C."/>
            <person name="Azzouzi N."/>
            <person name="Baroiller J.F."/>
            <person name="Barloy-Hubler F."/>
            <person name="Berlin A."/>
            <person name="Bloomquist R."/>
            <person name="Carleton K.L."/>
            <person name="Conte M.A."/>
            <person name="D'Cotta H."/>
            <person name="Eshel O."/>
            <person name="Gaffney L."/>
            <person name="Galibert F."/>
            <person name="Gante H.F."/>
            <person name="Gnerre S."/>
            <person name="Greuter L."/>
            <person name="Guyon R."/>
            <person name="Haddad N.S."/>
            <person name="Haerty W."/>
            <person name="Harris R.M."/>
            <person name="Hofmann H.A."/>
            <person name="Hourlier T."/>
            <person name="Hulata G."/>
            <person name="Jaffe D.B."/>
            <person name="Lara M."/>
            <person name="Lee A.P."/>
            <person name="MacCallum I."/>
            <person name="Mwaiko S."/>
            <person name="Nikaido M."/>
            <person name="Nishihara H."/>
            <person name="Ozouf-Costaz C."/>
            <person name="Penman D.J."/>
            <person name="Przybylski D."/>
            <person name="Rakotomanga M."/>
            <person name="Renn S.C.P."/>
            <person name="Ribeiro F.J."/>
            <person name="Ron M."/>
            <person name="Salzburger W."/>
            <person name="Sanchez-Pulido L."/>
            <person name="Santos M.E."/>
            <person name="Searle S."/>
            <person name="Sharpe T."/>
            <person name="Swofford R."/>
            <person name="Tan F.J."/>
            <person name="Williams L."/>
            <person name="Young S."/>
            <person name="Yin S."/>
            <person name="Okada N."/>
            <person name="Kocher T.D."/>
            <person name="Miska E.A."/>
            <person name="Lander E.S."/>
            <person name="Venkatesh B."/>
            <person name="Fernald R.D."/>
            <person name="Meyer A."/>
            <person name="Ponting C.P."/>
            <person name="Streelman J.T."/>
            <person name="Lindblad-Toh K."/>
            <person name="Seehausen O."/>
            <person name="Di Palma F."/>
        </authorList>
    </citation>
    <scope>NUCLEOTIDE SEQUENCE</scope>
</reference>
<keyword evidence="8" id="KW-1015">Disulfide bond</keyword>
<dbReference type="Proteomes" id="UP000265160">
    <property type="component" value="LG22"/>
</dbReference>
<evidence type="ECO:0000256" key="2">
    <source>
        <dbReference type="ARBA" id="ARBA00007432"/>
    </source>
</evidence>
<evidence type="ECO:0000256" key="5">
    <source>
        <dbReference type="ARBA" id="ARBA00022514"/>
    </source>
</evidence>
<dbReference type="Ensembl" id="ENSMZET00005009567.1">
    <property type="protein sequence ID" value="ENSMZEP00005009217.1"/>
    <property type="gene ID" value="ENSMZEG00005006963.1"/>
</dbReference>
<reference evidence="11" key="2">
    <citation type="submission" date="2025-08" db="UniProtKB">
        <authorList>
            <consortium name="Ensembl"/>
        </authorList>
    </citation>
    <scope>IDENTIFICATION</scope>
</reference>
<dbReference type="GeneTree" id="ENSGT01030000235040"/>
<dbReference type="GO" id="GO:0006953">
    <property type="term" value="P:acute-phase response"/>
    <property type="evidence" value="ECO:0007669"/>
    <property type="project" value="UniProtKB-KW"/>
</dbReference>
<keyword evidence="6" id="KW-0964">Secreted</keyword>
<dbReference type="InterPro" id="IPR030473">
    <property type="entry name" value="IL6/GCSF/MGF_CS"/>
</dbReference>
<evidence type="ECO:0000313" key="11">
    <source>
        <dbReference type="Ensembl" id="ENSMZEP00005009217.1"/>
    </source>
</evidence>
<evidence type="ECO:0000256" key="1">
    <source>
        <dbReference type="ARBA" id="ARBA00004613"/>
    </source>
</evidence>
<feature type="chain" id="PRO_5017973933" description="Interleukin-6" evidence="10">
    <location>
        <begin position="31"/>
        <end position="228"/>
    </location>
</feature>
<name>A0A3P9BH47_9CICH</name>
<dbReference type="GO" id="GO:0005615">
    <property type="term" value="C:extracellular space"/>
    <property type="evidence" value="ECO:0007669"/>
    <property type="project" value="UniProtKB-KW"/>
</dbReference>
<dbReference type="STRING" id="106582.ENSMZEP00005009217"/>
<dbReference type="Gene3D" id="1.20.1250.10">
    <property type="match status" value="1"/>
</dbReference>
<evidence type="ECO:0000256" key="8">
    <source>
        <dbReference type="ARBA" id="ARBA00023157"/>
    </source>
</evidence>
<dbReference type="InterPro" id="IPR003574">
    <property type="entry name" value="IL-6-like"/>
</dbReference>
<dbReference type="PANTHER" id="PTHR48494:SF1">
    <property type="entry name" value="INTERLEUKIN-6"/>
    <property type="match status" value="1"/>
</dbReference>
<keyword evidence="12" id="KW-1185">Reference proteome</keyword>
<evidence type="ECO:0000256" key="10">
    <source>
        <dbReference type="SAM" id="SignalP"/>
    </source>
</evidence>
<evidence type="ECO:0000256" key="3">
    <source>
        <dbReference type="ARBA" id="ARBA00019464"/>
    </source>
</evidence>
<dbReference type="PRINTS" id="PR00433">
    <property type="entry name" value="IL6GCSFMGF"/>
</dbReference>
<accession>A0A3P9BH47</accession>
<evidence type="ECO:0000256" key="9">
    <source>
        <dbReference type="ARBA" id="ARBA00023441"/>
    </source>
</evidence>
<dbReference type="PROSITE" id="PS00254">
    <property type="entry name" value="INTERLEUKIN_6"/>
    <property type="match status" value="1"/>
</dbReference>
<evidence type="ECO:0000256" key="4">
    <source>
        <dbReference type="ARBA" id="ARBA00022486"/>
    </source>
</evidence>
<dbReference type="GO" id="GO:0005138">
    <property type="term" value="F:interleukin-6 receptor binding"/>
    <property type="evidence" value="ECO:0007669"/>
    <property type="project" value="InterPro"/>
</dbReference>
<feature type="signal peptide" evidence="10">
    <location>
        <begin position="1"/>
        <end position="30"/>
    </location>
</feature>
<protein>
    <recommendedName>
        <fullName evidence="3">Interleukin-6</fullName>
    </recommendedName>
</protein>